<dbReference type="RefSeq" id="WP_079084068.1">
    <property type="nucleotide sequence ID" value="NZ_KQ948553.1"/>
</dbReference>
<reference evidence="2 3" key="1">
    <citation type="submission" date="2015-10" db="EMBL/GenBank/DDBJ databases">
        <title>Draft genome sequence of Streptomyces longwoodensis DSM 41677, type strain for the species Streptomyces longwoodensis.</title>
        <authorList>
            <person name="Ruckert C."/>
            <person name="Winkler A."/>
            <person name="Kalinowski J."/>
            <person name="Kampfer P."/>
            <person name="Glaeser S."/>
        </authorList>
    </citation>
    <scope>NUCLEOTIDE SEQUENCE [LARGE SCALE GENOMIC DNA]</scope>
    <source>
        <strain evidence="2 3">DSM 41677</strain>
    </source>
</reference>
<sequence length="106" mass="11667">MSQLRGKSSIMSGDDTRVRGAPVGGPYAYRCPQCRTTSEPMETKPAARAEGHEHRRLFHGGHHPDGEEVIRVEYAPKGWSDMEPWERALSVAVILALAIGLMIKLG</sequence>
<keyword evidence="3" id="KW-1185">Reference proteome</keyword>
<dbReference type="AlphaFoldDB" id="A0A101QX34"/>
<organism evidence="2 3">
    <name type="scientific">Streptomyces longwoodensis</name>
    <dbReference type="NCBI Taxonomy" id="68231"/>
    <lineage>
        <taxon>Bacteria</taxon>
        <taxon>Bacillati</taxon>
        <taxon>Actinomycetota</taxon>
        <taxon>Actinomycetes</taxon>
        <taxon>Kitasatosporales</taxon>
        <taxon>Streptomycetaceae</taxon>
        <taxon>Streptomyces</taxon>
    </lineage>
</organism>
<accession>A0A101QX34</accession>
<feature type="compositionally biased region" description="Basic and acidic residues" evidence="1">
    <location>
        <begin position="41"/>
        <end position="51"/>
    </location>
</feature>
<dbReference type="GeneID" id="91426042"/>
<gene>
    <name evidence="2" type="ORF">AQJ30_15695</name>
</gene>
<dbReference type="EMBL" id="LMWS01000018">
    <property type="protein sequence ID" value="KUN37726.1"/>
    <property type="molecule type" value="Genomic_DNA"/>
</dbReference>
<evidence type="ECO:0000313" key="2">
    <source>
        <dbReference type="EMBL" id="KUN37726.1"/>
    </source>
</evidence>
<protein>
    <submittedName>
        <fullName evidence="2">Uncharacterized protein</fullName>
    </submittedName>
</protein>
<evidence type="ECO:0000256" key="1">
    <source>
        <dbReference type="SAM" id="MobiDB-lite"/>
    </source>
</evidence>
<dbReference type="Proteomes" id="UP000053271">
    <property type="component" value="Unassembled WGS sequence"/>
</dbReference>
<proteinExistence type="predicted"/>
<feature type="compositionally biased region" description="Polar residues" evidence="1">
    <location>
        <begin position="1"/>
        <end position="11"/>
    </location>
</feature>
<dbReference type="STRING" id="68231.AQJ30_15695"/>
<comment type="caution">
    <text evidence="2">The sequence shown here is derived from an EMBL/GenBank/DDBJ whole genome shotgun (WGS) entry which is preliminary data.</text>
</comment>
<evidence type="ECO:0000313" key="3">
    <source>
        <dbReference type="Proteomes" id="UP000053271"/>
    </source>
</evidence>
<feature type="region of interest" description="Disordered" evidence="1">
    <location>
        <begin position="1"/>
        <end position="51"/>
    </location>
</feature>
<name>A0A101QX34_9ACTN</name>